<evidence type="ECO:0000256" key="4">
    <source>
        <dbReference type="ARBA" id="ARBA00022692"/>
    </source>
</evidence>
<dbReference type="Gene3D" id="3.40.50.300">
    <property type="entry name" value="P-loop containing nucleotide triphosphate hydrolases"/>
    <property type="match status" value="1"/>
</dbReference>
<organism evidence="9 10">
    <name type="scientific">Paramuricea clavata</name>
    <name type="common">Red gorgonian</name>
    <name type="synonym">Violescent sea-whip</name>
    <dbReference type="NCBI Taxonomy" id="317549"/>
    <lineage>
        <taxon>Eukaryota</taxon>
        <taxon>Metazoa</taxon>
        <taxon>Cnidaria</taxon>
        <taxon>Anthozoa</taxon>
        <taxon>Octocorallia</taxon>
        <taxon>Malacalcyonacea</taxon>
        <taxon>Plexauridae</taxon>
        <taxon>Paramuricea</taxon>
    </lineage>
</organism>
<evidence type="ECO:0000313" key="10">
    <source>
        <dbReference type="Proteomes" id="UP001152795"/>
    </source>
</evidence>
<name>A0A7D9HVR2_PARCT</name>
<dbReference type="AlphaFoldDB" id="A0A7D9HVR2"/>
<dbReference type="GO" id="GO:0016887">
    <property type="term" value="F:ATP hydrolysis activity"/>
    <property type="evidence" value="ECO:0007669"/>
    <property type="project" value="InterPro"/>
</dbReference>
<feature type="non-terminal residue" evidence="9">
    <location>
        <position position="1"/>
    </location>
</feature>
<dbReference type="Pfam" id="PF00005">
    <property type="entry name" value="ABC_tran"/>
    <property type="match status" value="1"/>
</dbReference>
<dbReference type="OrthoDB" id="66620at2759"/>
<evidence type="ECO:0000256" key="5">
    <source>
        <dbReference type="ARBA" id="ARBA00022989"/>
    </source>
</evidence>
<dbReference type="PANTHER" id="PTHR48041">
    <property type="entry name" value="ABC TRANSPORTER G FAMILY MEMBER 28"/>
    <property type="match status" value="1"/>
</dbReference>
<dbReference type="InterPro" id="IPR027417">
    <property type="entry name" value="P-loop_NTPase"/>
</dbReference>
<keyword evidence="4" id="KW-0812">Transmembrane</keyword>
<evidence type="ECO:0000256" key="2">
    <source>
        <dbReference type="ARBA" id="ARBA00005814"/>
    </source>
</evidence>
<keyword evidence="5" id="KW-1133">Transmembrane helix</keyword>
<evidence type="ECO:0000256" key="7">
    <source>
        <dbReference type="SAM" id="MobiDB-lite"/>
    </source>
</evidence>
<comment type="caution">
    <text evidence="9">The sequence shown here is derived from an EMBL/GenBank/DDBJ whole genome shotgun (WGS) entry which is preliminary data.</text>
</comment>
<protein>
    <submittedName>
        <fullName evidence="9">ATP-binding cassette sub-family G member 2-like</fullName>
    </submittedName>
</protein>
<evidence type="ECO:0000259" key="8">
    <source>
        <dbReference type="Pfam" id="PF00005"/>
    </source>
</evidence>
<keyword evidence="9" id="KW-0067">ATP-binding</keyword>
<keyword evidence="3" id="KW-0813">Transport</keyword>
<evidence type="ECO:0000313" key="9">
    <source>
        <dbReference type="EMBL" id="CAB3994500.1"/>
    </source>
</evidence>
<comment type="similarity">
    <text evidence="2">Belongs to the ABC transporter superfamily. ABCG family. Eye pigment precursor importer (TC 3.A.1.204) subfamily.</text>
</comment>
<feature type="domain" description="ABC transporter" evidence="8">
    <location>
        <begin position="100"/>
        <end position="239"/>
    </location>
</feature>
<sequence length="254" mass="27437">MAELVSIRSSDRKGENIELEDKIATQVAIENPAYSNDNESVESTPATNGDTKSSANNTTSLHGTTISFYNIKYTVDTKVKRKKIEKEIVKGISGIFPPGMNAILGPTGCGKTTTLDMLADRKDMSHVTGDIMVNGAKKPSNFKRMTGYVVQHDVVMGLLTVRENIYFSASLRLPSSMSSEEKAQKVDKLIDELGLAKVADSKVGNEVVRGISGGEKRRTGIGMELITSPHVLFLDEPTTGLDASTASSVMQLLH</sequence>
<dbReference type="GO" id="GO:0005524">
    <property type="term" value="F:ATP binding"/>
    <property type="evidence" value="ECO:0007669"/>
    <property type="project" value="UniProtKB-KW"/>
</dbReference>
<dbReference type="GO" id="GO:0005886">
    <property type="term" value="C:plasma membrane"/>
    <property type="evidence" value="ECO:0007669"/>
    <property type="project" value="TreeGrafter"/>
</dbReference>
<dbReference type="InterPro" id="IPR050352">
    <property type="entry name" value="ABCG_transporters"/>
</dbReference>
<dbReference type="GO" id="GO:0042626">
    <property type="term" value="F:ATPase-coupled transmembrane transporter activity"/>
    <property type="evidence" value="ECO:0007669"/>
    <property type="project" value="TreeGrafter"/>
</dbReference>
<evidence type="ECO:0000256" key="1">
    <source>
        <dbReference type="ARBA" id="ARBA00004141"/>
    </source>
</evidence>
<feature type="region of interest" description="Disordered" evidence="7">
    <location>
        <begin position="29"/>
        <end position="59"/>
    </location>
</feature>
<evidence type="ECO:0000256" key="6">
    <source>
        <dbReference type="ARBA" id="ARBA00023136"/>
    </source>
</evidence>
<evidence type="ECO:0000256" key="3">
    <source>
        <dbReference type="ARBA" id="ARBA00022448"/>
    </source>
</evidence>
<gene>
    <name evidence="9" type="ORF">PACLA_8A028813</name>
</gene>
<keyword evidence="9" id="KW-0547">Nucleotide-binding</keyword>
<accession>A0A7D9HVR2</accession>
<dbReference type="SUPFAM" id="SSF52540">
    <property type="entry name" value="P-loop containing nucleoside triphosphate hydrolases"/>
    <property type="match status" value="1"/>
</dbReference>
<proteinExistence type="inferred from homology"/>
<dbReference type="PANTHER" id="PTHR48041:SF116">
    <property type="entry name" value="PROTEIN BROWN"/>
    <property type="match status" value="1"/>
</dbReference>
<comment type="subcellular location">
    <subcellularLocation>
        <location evidence="1">Membrane</location>
        <topology evidence="1">Multi-pass membrane protein</topology>
    </subcellularLocation>
</comment>
<feature type="compositionally biased region" description="Polar residues" evidence="7">
    <location>
        <begin position="33"/>
        <end position="59"/>
    </location>
</feature>
<dbReference type="EMBL" id="CACRXK020002478">
    <property type="protein sequence ID" value="CAB3994500.1"/>
    <property type="molecule type" value="Genomic_DNA"/>
</dbReference>
<keyword evidence="6" id="KW-0472">Membrane</keyword>
<dbReference type="Proteomes" id="UP001152795">
    <property type="component" value="Unassembled WGS sequence"/>
</dbReference>
<reference evidence="9" key="1">
    <citation type="submission" date="2020-04" db="EMBL/GenBank/DDBJ databases">
        <authorList>
            <person name="Alioto T."/>
            <person name="Alioto T."/>
            <person name="Gomez Garrido J."/>
        </authorList>
    </citation>
    <scope>NUCLEOTIDE SEQUENCE</scope>
    <source>
        <strain evidence="9">A484AB</strain>
    </source>
</reference>
<dbReference type="InterPro" id="IPR003439">
    <property type="entry name" value="ABC_transporter-like_ATP-bd"/>
</dbReference>
<keyword evidence="10" id="KW-1185">Reference proteome</keyword>